<evidence type="ECO:0000256" key="9">
    <source>
        <dbReference type="ARBA" id="ARBA00023004"/>
    </source>
</evidence>
<comment type="cofactor">
    <cofactor evidence="1">
        <name>heme b</name>
        <dbReference type="ChEBI" id="CHEBI:60344"/>
    </cofactor>
</comment>
<dbReference type="GO" id="GO:0016020">
    <property type="term" value="C:membrane"/>
    <property type="evidence" value="ECO:0007669"/>
    <property type="project" value="UniProtKB-SubCell"/>
</dbReference>
<dbReference type="GO" id="GO:0140575">
    <property type="term" value="F:transmembrane monodehydroascorbate reductase activity"/>
    <property type="evidence" value="ECO:0007669"/>
    <property type="project" value="InterPro"/>
</dbReference>
<feature type="transmembrane region" description="Helical" evidence="11">
    <location>
        <begin position="133"/>
        <end position="151"/>
    </location>
</feature>
<keyword evidence="4" id="KW-0349">Heme</keyword>
<dbReference type="PANTHER" id="PTHR15422">
    <property type="entry name" value="OS05G0565100 PROTEIN"/>
    <property type="match status" value="1"/>
</dbReference>
<evidence type="ECO:0000256" key="10">
    <source>
        <dbReference type="ARBA" id="ARBA00023136"/>
    </source>
</evidence>
<feature type="signal peptide" evidence="12">
    <location>
        <begin position="1"/>
        <end position="33"/>
    </location>
</feature>
<dbReference type="GO" id="GO:0020037">
    <property type="term" value="F:heme binding"/>
    <property type="evidence" value="ECO:0007669"/>
    <property type="project" value="TreeGrafter"/>
</dbReference>
<keyword evidence="6" id="KW-0479">Metal-binding</keyword>
<dbReference type="KEGG" id="cmos:111443391"/>
<dbReference type="Pfam" id="PF03188">
    <property type="entry name" value="Cytochrom_B561"/>
    <property type="match status" value="1"/>
</dbReference>
<evidence type="ECO:0000256" key="11">
    <source>
        <dbReference type="SAM" id="Phobius"/>
    </source>
</evidence>
<feature type="domain" description="Cytochrome b561" evidence="13">
    <location>
        <begin position="18"/>
        <end position="226"/>
    </location>
</feature>
<protein>
    <submittedName>
        <fullName evidence="15">Cytochrome b561 domain-containing protein At4g18260-like</fullName>
    </submittedName>
</protein>
<dbReference type="AlphaFoldDB" id="A0A6J1F9S9"/>
<evidence type="ECO:0000256" key="5">
    <source>
        <dbReference type="ARBA" id="ARBA00022692"/>
    </source>
</evidence>
<feature type="transmembrane region" description="Helical" evidence="11">
    <location>
        <begin position="198"/>
        <end position="218"/>
    </location>
</feature>
<keyword evidence="8 11" id="KW-1133">Transmembrane helix</keyword>
<evidence type="ECO:0000256" key="2">
    <source>
        <dbReference type="ARBA" id="ARBA00004141"/>
    </source>
</evidence>
<name>A0A6J1F9S9_CUCMO</name>
<dbReference type="PROSITE" id="PS50939">
    <property type="entry name" value="CYTOCHROME_B561"/>
    <property type="match status" value="1"/>
</dbReference>
<feature type="transmembrane region" description="Helical" evidence="11">
    <location>
        <begin position="163"/>
        <end position="186"/>
    </location>
</feature>
<feature type="chain" id="PRO_5026968114" evidence="12">
    <location>
        <begin position="34"/>
        <end position="258"/>
    </location>
</feature>
<dbReference type="CDD" id="cd08760">
    <property type="entry name" value="Cyt_b561_FRRS1_like"/>
    <property type="match status" value="1"/>
</dbReference>
<keyword evidence="12" id="KW-0732">Signal</keyword>
<evidence type="ECO:0000256" key="8">
    <source>
        <dbReference type="ARBA" id="ARBA00022989"/>
    </source>
</evidence>
<evidence type="ECO:0000256" key="7">
    <source>
        <dbReference type="ARBA" id="ARBA00022982"/>
    </source>
</evidence>
<sequence length="258" mass="29662">MLFLQKRMFPFSIPASSILFLLLLLTFQPVSSSQQPYKNENFHTSKKDHSQKMSSSLLFDITLHGFLLWASMGFLMPVGILVIRMSSREQCGRRLKFYFYIHTILQILSVLLVTAGAVMSIKKFNNAFNNSHQRIGIGLYGMIWLQALIGIVRPKRGSNTRSLWFFIHWMLGTAVSLLGVFNVYSGLFAYHEKTSRSIRIWTIIFTVEISLISFFYLFQDKLEYIQKQGVILGNDLVTPTDQVLSPNDKQKELNTDPC</sequence>
<dbReference type="Proteomes" id="UP000504609">
    <property type="component" value="Unplaced"/>
</dbReference>
<comment type="subcellular location">
    <subcellularLocation>
        <location evidence="2">Membrane</location>
        <topology evidence="2">Multi-pass membrane protein</topology>
    </subcellularLocation>
</comment>
<keyword evidence="5 11" id="KW-0812">Transmembrane</keyword>
<feature type="transmembrane region" description="Helical" evidence="11">
    <location>
        <begin position="97"/>
        <end position="121"/>
    </location>
</feature>
<dbReference type="InterPro" id="IPR045150">
    <property type="entry name" value="CYB561D1/2"/>
</dbReference>
<proteinExistence type="predicted"/>
<evidence type="ECO:0000256" key="4">
    <source>
        <dbReference type="ARBA" id="ARBA00022617"/>
    </source>
</evidence>
<evidence type="ECO:0000256" key="1">
    <source>
        <dbReference type="ARBA" id="ARBA00001970"/>
    </source>
</evidence>
<dbReference type="InterPro" id="IPR006593">
    <property type="entry name" value="Cyt_b561/ferric_Rdtase_TM"/>
</dbReference>
<evidence type="ECO:0000256" key="12">
    <source>
        <dbReference type="SAM" id="SignalP"/>
    </source>
</evidence>
<feature type="transmembrane region" description="Helical" evidence="11">
    <location>
        <begin position="66"/>
        <end position="85"/>
    </location>
</feature>
<evidence type="ECO:0000313" key="14">
    <source>
        <dbReference type="Proteomes" id="UP000504609"/>
    </source>
</evidence>
<keyword evidence="14" id="KW-1185">Reference proteome</keyword>
<keyword evidence="9" id="KW-0408">Iron</keyword>
<evidence type="ECO:0000256" key="3">
    <source>
        <dbReference type="ARBA" id="ARBA00022448"/>
    </source>
</evidence>
<gene>
    <name evidence="15" type="primary">LOC111443391</name>
</gene>
<evidence type="ECO:0000256" key="6">
    <source>
        <dbReference type="ARBA" id="ARBA00022723"/>
    </source>
</evidence>
<keyword evidence="10 11" id="KW-0472">Membrane</keyword>
<keyword evidence="7" id="KW-0249">Electron transport</keyword>
<accession>A0A6J1F9S9</accession>
<dbReference type="GeneID" id="111443391"/>
<organism evidence="14 15">
    <name type="scientific">Cucurbita moschata</name>
    <name type="common">Winter crookneck squash</name>
    <name type="synonym">Cucurbita pepo var. moschata</name>
    <dbReference type="NCBI Taxonomy" id="3662"/>
    <lineage>
        <taxon>Eukaryota</taxon>
        <taxon>Viridiplantae</taxon>
        <taxon>Streptophyta</taxon>
        <taxon>Embryophyta</taxon>
        <taxon>Tracheophyta</taxon>
        <taxon>Spermatophyta</taxon>
        <taxon>Magnoliopsida</taxon>
        <taxon>eudicotyledons</taxon>
        <taxon>Gunneridae</taxon>
        <taxon>Pentapetalae</taxon>
        <taxon>rosids</taxon>
        <taxon>fabids</taxon>
        <taxon>Cucurbitales</taxon>
        <taxon>Cucurbitaceae</taxon>
        <taxon>Cucurbiteae</taxon>
        <taxon>Cucurbita</taxon>
    </lineage>
</organism>
<dbReference type="RefSeq" id="XP_022936959.1">
    <property type="nucleotide sequence ID" value="XM_023081191.1"/>
</dbReference>
<reference evidence="15" key="1">
    <citation type="submission" date="2025-08" db="UniProtKB">
        <authorList>
            <consortium name="RefSeq"/>
        </authorList>
    </citation>
    <scope>IDENTIFICATION</scope>
    <source>
        <tissue evidence="15">Young leaves</tissue>
    </source>
</reference>
<dbReference type="Gene3D" id="1.20.120.1770">
    <property type="match status" value="1"/>
</dbReference>
<dbReference type="PANTHER" id="PTHR15422:SF24">
    <property type="entry name" value="DOMON RELATED DOMAIN-CONTAINING PROTEIN"/>
    <property type="match status" value="1"/>
</dbReference>
<dbReference type="GO" id="GO:0046872">
    <property type="term" value="F:metal ion binding"/>
    <property type="evidence" value="ECO:0007669"/>
    <property type="project" value="UniProtKB-KW"/>
</dbReference>
<dbReference type="SMART" id="SM00665">
    <property type="entry name" value="B561"/>
    <property type="match status" value="1"/>
</dbReference>
<evidence type="ECO:0000259" key="13">
    <source>
        <dbReference type="PROSITE" id="PS50939"/>
    </source>
</evidence>
<evidence type="ECO:0000313" key="15">
    <source>
        <dbReference type="RefSeq" id="XP_022936959.1"/>
    </source>
</evidence>
<keyword evidence="3" id="KW-0813">Transport</keyword>